<evidence type="ECO:0000256" key="9">
    <source>
        <dbReference type="SAM" id="MobiDB-lite"/>
    </source>
</evidence>
<feature type="binding site" evidence="7">
    <location>
        <position position="255"/>
    </location>
    <ligand>
        <name>Mg(2+)</name>
        <dbReference type="ChEBI" id="CHEBI:18420"/>
        <label>1</label>
        <note>catalytic</note>
    </ligand>
</feature>
<dbReference type="InterPro" id="IPR000760">
    <property type="entry name" value="Inositol_monophosphatase-like"/>
</dbReference>
<evidence type="ECO:0000256" key="8">
    <source>
        <dbReference type="RuleBase" id="RU364068"/>
    </source>
</evidence>
<reference evidence="10 11" key="1">
    <citation type="submission" date="2019-12" db="EMBL/GenBank/DDBJ databases">
        <title>Nocardia sp. nov. ET3-3 isolated from soil.</title>
        <authorList>
            <person name="Kanchanasin P."/>
            <person name="Tanasupawat S."/>
            <person name="Yuki M."/>
            <person name="Kudo T."/>
        </authorList>
    </citation>
    <scope>NUCLEOTIDE SEQUENCE [LARGE SCALE GENOMIC DNA]</scope>
    <source>
        <strain evidence="10 11">ET3-3</strain>
    </source>
</reference>
<keyword evidence="6 7" id="KW-0460">Magnesium</keyword>
<dbReference type="InterPro" id="IPR033942">
    <property type="entry name" value="IMPase"/>
</dbReference>
<keyword evidence="4 7" id="KW-0479">Metal-binding</keyword>
<feature type="binding site" evidence="7">
    <location>
        <position position="118"/>
    </location>
    <ligand>
        <name>Mg(2+)</name>
        <dbReference type="ChEBI" id="CHEBI:18420"/>
        <label>1</label>
        <note>catalytic</note>
    </ligand>
</feature>
<evidence type="ECO:0000256" key="1">
    <source>
        <dbReference type="ARBA" id="ARBA00001033"/>
    </source>
</evidence>
<dbReference type="SUPFAM" id="SSF56655">
    <property type="entry name" value="Carbohydrate phosphatase"/>
    <property type="match status" value="1"/>
</dbReference>
<evidence type="ECO:0000256" key="3">
    <source>
        <dbReference type="ARBA" id="ARBA00009759"/>
    </source>
</evidence>
<evidence type="ECO:0000313" key="11">
    <source>
        <dbReference type="Proteomes" id="UP000466794"/>
    </source>
</evidence>
<feature type="binding site" evidence="7">
    <location>
        <position position="98"/>
    </location>
    <ligand>
        <name>Mg(2+)</name>
        <dbReference type="ChEBI" id="CHEBI:18420"/>
        <label>1</label>
        <note>catalytic</note>
    </ligand>
</feature>
<dbReference type="EMBL" id="WRPP01000001">
    <property type="protein sequence ID" value="MVU77457.1"/>
    <property type="molecule type" value="Genomic_DNA"/>
</dbReference>
<feature type="compositionally biased region" description="Polar residues" evidence="9">
    <location>
        <begin position="7"/>
        <end position="21"/>
    </location>
</feature>
<evidence type="ECO:0000313" key="10">
    <source>
        <dbReference type="EMBL" id="MVU77457.1"/>
    </source>
</evidence>
<keyword evidence="5 8" id="KW-0378">Hydrolase</keyword>
<organism evidence="10 11">
    <name type="scientific">Nocardia terrae</name>
    <dbReference type="NCBI Taxonomy" id="2675851"/>
    <lineage>
        <taxon>Bacteria</taxon>
        <taxon>Bacillati</taxon>
        <taxon>Actinomycetota</taxon>
        <taxon>Actinomycetes</taxon>
        <taxon>Mycobacteriales</taxon>
        <taxon>Nocardiaceae</taxon>
        <taxon>Nocardia</taxon>
    </lineage>
</organism>
<dbReference type="PROSITE" id="PS00630">
    <property type="entry name" value="IMP_2"/>
    <property type="match status" value="1"/>
</dbReference>
<dbReference type="GO" id="GO:0046872">
    <property type="term" value="F:metal ion binding"/>
    <property type="evidence" value="ECO:0007669"/>
    <property type="project" value="UniProtKB-KW"/>
</dbReference>
<protein>
    <recommendedName>
        <fullName evidence="8">Inositol-1-monophosphatase</fullName>
        <ecNumber evidence="8">3.1.3.25</ecNumber>
    </recommendedName>
</protein>
<dbReference type="PANTHER" id="PTHR20854">
    <property type="entry name" value="INOSITOL MONOPHOSPHATASE"/>
    <property type="match status" value="1"/>
</dbReference>
<name>A0A7K1USY4_9NOCA</name>
<dbReference type="CDD" id="cd01639">
    <property type="entry name" value="IMPase"/>
    <property type="match status" value="1"/>
</dbReference>
<sequence>MELVPESNFTSTAPASSANTDTSDIAELRRVAVYLAETAAAHVRARRPEVFGPGARAEDAVQSKSTPTDPVTIVDTETEQLVRKLVAEIRPGDRVVGEEDGGTLADDPDHVHWIVDPIDGTVNFLYDIPSYSVSVAAVRGGRPVAGAVADVAHAVTFSAGLGLGAHRAASSLDGTAPGGTPIALRANPVDNLSMALVATGFAYATERRTRQGELVAQVLPHIRDIRRFGSAALDLCAVAEGRTDAYYEHGLNLWDWAAGALIATEAGARLILPPAPDSPGAAGDLVSAAAPGIADELFGLFKRLDVTTPIPVP</sequence>
<dbReference type="Pfam" id="PF00459">
    <property type="entry name" value="Inositol_P"/>
    <property type="match status" value="1"/>
</dbReference>
<dbReference type="GO" id="GO:0006020">
    <property type="term" value="P:inositol metabolic process"/>
    <property type="evidence" value="ECO:0007669"/>
    <property type="project" value="TreeGrafter"/>
</dbReference>
<dbReference type="GO" id="GO:0046854">
    <property type="term" value="P:phosphatidylinositol phosphate biosynthetic process"/>
    <property type="evidence" value="ECO:0007669"/>
    <property type="project" value="InterPro"/>
</dbReference>
<dbReference type="GO" id="GO:0007165">
    <property type="term" value="P:signal transduction"/>
    <property type="evidence" value="ECO:0007669"/>
    <property type="project" value="TreeGrafter"/>
</dbReference>
<comment type="caution">
    <text evidence="10">The sequence shown here is derived from an EMBL/GenBank/DDBJ whole genome shotgun (WGS) entry which is preliminary data.</text>
</comment>
<dbReference type="PRINTS" id="PR00377">
    <property type="entry name" value="IMPHPHTASES"/>
</dbReference>
<dbReference type="RefSeq" id="WP_157386800.1">
    <property type="nucleotide sequence ID" value="NZ_WRPP01000001.1"/>
</dbReference>
<dbReference type="Gene3D" id="3.40.190.80">
    <property type="match status" value="1"/>
</dbReference>
<accession>A0A7K1USY4</accession>
<dbReference type="PROSITE" id="PS00629">
    <property type="entry name" value="IMP_1"/>
    <property type="match status" value="1"/>
</dbReference>
<gene>
    <name evidence="10" type="ORF">GPX89_09370</name>
</gene>
<evidence type="ECO:0000256" key="6">
    <source>
        <dbReference type="ARBA" id="ARBA00022842"/>
    </source>
</evidence>
<comment type="cofactor">
    <cofactor evidence="2 7 8">
        <name>Mg(2+)</name>
        <dbReference type="ChEBI" id="CHEBI:18420"/>
    </cofactor>
</comment>
<dbReference type="EC" id="3.1.3.25" evidence="8"/>
<evidence type="ECO:0000256" key="2">
    <source>
        <dbReference type="ARBA" id="ARBA00001946"/>
    </source>
</evidence>
<dbReference type="InterPro" id="IPR020550">
    <property type="entry name" value="Inositol_monophosphatase_CS"/>
</dbReference>
<comment type="catalytic activity">
    <reaction evidence="1 8">
        <text>a myo-inositol phosphate + H2O = myo-inositol + phosphate</text>
        <dbReference type="Rhea" id="RHEA:24056"/>
        <dbReference type="ChEBI" id="CHEBI:15377"/>
        <dbReference type="ChEBI" id="CHEBI:17268"/>
        <dbReference type="ChEBI" id="CHEBI:43474"/>
        <dbReference type="ChEBI" id="CHEBI:84139"/>
        <dbReference type="EC" id="3.1.3.25"/>
    </reaction>
</comment>
<dbReference type="GO" id="GO:0008934">
    <property type="term" value="F:inositol monophosphate 1-phosphatase activity"/>
    <property type="evidence" value="ECO:0007669"/>
    <property type="project" value="InterPro"/>
</dbReference>
<evidence type="ECO:0000256" key="5">
    <source>
        <dbReference type="ARBA" id="ARBA00022801"/>
    </source>
</evidence>
<evidence type="ECO:0000256" key="7">
    <source>
        <dbReference type="PIRSR" id="PIRSR600760-2"/>
    </source>
</evidence>
<feature type="binding site" evidence="7">
    <location>
        <position position="119"/>
    </location>
    <ligand>
        <name>Mg(2+)</name>
        <dbReference type="ChEBI" id="CHEBI:18420"/>
        <label>1</label>
        <note>catalytic</note>
    </ligand>
</feature>
<feature type="region of interest" description="Disordered" evidence="9">
    <location>
        <begin position="1"/>
        <end position="21"/>
    </location>
</feature>
<dbReference type="Gene3D" id="3.30.540.10">
    <property type="entry name" value="Fructose-1,6-Bisphosphatase, subunit A, domain 1"/>
    <property type="match status" value="1"/>
</dbReference>
<dbReference type="InterPro" id="IPR020583">
    <property type="entry name" value="Inositol_monoP_metal-BS"/>
</dbReference>
<proteinExistence type="inferred from homology"/>
<comment type="similarity">
    <text evidence="3 8">Belongs to the inositol monophosphatase superfamily.</text>
</comment>
<dbReference type="Proteomes" id="UP000466794">
    <property type="component" value="Unassembled WGS sequence"/>
</dbReference>
<keyword evidence="11" id="KW-1185">Reference proteome</keyword>
<feature type="binding site" evidence="7">
    <location>
        <position position="116"/>
    </location>
    <ligand>
        <name>Mg(2+)</name>
        <dbReference type="ChEBI" id="CHEBI:18420"/>
        <label>1</label>
        <note>catalytic</note>
    </ligand>
</feature>
<dbReference type="AlphaFoldDB" id="A0A7K1USY4"/>
<dbReference type="PANTHER" id="PTHR20854:SF4">
    <property type="entry name" value="INOSITOL-1-MONOPHOSPHATASE-RELATED"/>
    <property type="match status" value="1"/>
</dbReference>
<evidence type="ECO:0000256" key="4">
    <source>
        <dbReference type="ARBA" id="ARBA00022723"/>
    </source>
</evidence>